<protein>
    <submittedName>
        <fullName evidence="7">Deleted in autism protein 1 homolog isoform X2</fullName>
    </submittedName>
</protein>
<dbReference type="AlphaFoldDB" id="A0A6P3Y0X6"/>
<evidence type="ECO:0000259" key="5">
    <source>
        <dbReference type="Pfam" id="PF12260"/>
    </source>
</evidence>
<feature type="domain" description="FAM69 protein-kinase" evidence="5">
    <location>
        <begin position="190"/>
        <end position="269"/>
    </location>
</feature>
<evidence type="ECO:0000256" key="1">
    <source>
        <dbReference type="ARBA" id="ARBA00004613"/>
    </source>
</evidence>
<dbReference type="GO" id="GO:0005576">
    <property type="term" value="C:extracellular region"/>
    <property type="evidence" value="ECO:0007669"/>
    <property type="project" value="UniProtKB-SubCell"/>
</dbReference>
<dbReference type="SUPFAM" id="SSF56112">
    <property type="entry name" value="Protein kinase-like (PK-like)"/>
    <property type="match status" value="1"/>
</dbReference>
<gene>
    <name evidence="7" type="primary">LOC106749480</name>
</gene>
<sequence>MGFYAYNILRFKKWKFLLFISILCTLLLTKNVVIQNLYPSVTQLAEIHKCPVCYGVSACHDIHKVIFSWHDVSTIFLHLLGVKNVFFGTYNQNKVVLKKLAHSSELEAFDVFFCDKLHLKYPCSNVSKKKLNRHAANFDNLIKETITSDFFKDDSSRLRLCPSTQHIDDLFHNIYLNYKYTDSTEYLIHLWMLLSINPEPLILQILSVENGWPVPKYFGACGRIIIEEYVGLPLTDYYNKPWVQRARIASSLLERSKDWHELQENRLHLDFPNYFAFSSKDICNRHLSDHNYYAICQLLLGVGNENPFPGGFLHDIPIRWQTRNVEYLLQQCAVPNSNDSRIIFGQRLKTSLDTLLRELS</sequence>
<evidence type="ECO:0000313" key="7">
    <source>
        <dbReference type="RefSeq" id="XP_014484465.1"/>
    </source>
</evidence>
<dbReference type="InterPro" id="IPR020519">
    <property type="entry name" value="DIPK2A/B"/>
</dbReference>
<dbReference type="Proteomes" id="UP000515204">
    <property type="component" value="Unplaced"/>
</dbReference>
<reference evidence="7" key="1">
    <citation type="submission" date="2025-08" db="UniProtKB">
        <authorList>
            <consortium name="RefSeq"/>
        </authorList>
    </citation>
    <scope>IDENTIFICATION</scope>
</reference>
<dbReference type="PANTHER" id="PTHR32073:SF7">
    <property type="entry name" value="GH11358P"/>
    <property type="match status" value="1"/>
</dbReference>
<dbReference type="Pfam" id="PF12260">
    <property type="entry name" value="PIP49_C"/>
    <property type="match status" value="1"/>
</dbReference>
<keyword evidence="6" id="KW-1185">Reference proteome</keyword>
<comment type="similarity">
    <text evidence="2">Belongs to the DIPK family.</text>
</comment>
<accession>A0A6P3Y0X6</accession>
<evidence type="ECO:0000256" key="4">
    <source>
        <dbReference type="ARBA" id="ARBA00022729"/>
    </source>
</evidence>
<dbReference type="PANTHER" id="PTHR32073">
    <property type="entry name" value="GH11358P"/>
    <property type="match status" value="1"/>
</dbReference>
<keyword evidence="4" id="KW-0732">Signal</keyword>
<evidence type="ECO:0000256" key="3">
    <source>
        <dbReference type="ARBA" id="ARBA00022525"/>
    </source>
</evidence>
<comment type="subcellular location">
    <subcellularLocation>
        <location evidence="1">Secreted</location>
    </subcellularLocation>
</comment>
<dbReference type="RefSeq" id="XP_014484465.1">
    <property type="nucleotide sequence ID" value="XM_014628979.1"/>
</dbReference>
<dbReference type="InterPro" id="IPR011009">
    <property type="entry name" value="Kinase-like_dom_sf"/>
</dbReference>
<dbReference type="OrthoDB" id="10035316at2759"/>
<organism evidence="6 7">
    <name type="scientific">Dinoponera quadriceps</name>
    <name type="common">South American ant</name>
    <dbReference type="NCBI Taxonomy" id="609295"/>
    <lineage>
        <taxon>Eukaryota</taxon>
        <taxon>Metazoa</taxon>
        <taxon>Ecdysozoa</taxon>
        <taxon>Arthropoda</taxon>
        <taxon>Hexapoda</taxon>
        <taxon>Insecta</taxon>
        <taxon>Pterygota</taxon>
        <taxon>Neoptera</taxon>
        <taxon>Endopterygota</taxon>
        <taxon>Hymenoptera</taxon>
        <taxon>Apocrita</taxon>
        <taxon>Aculeata</taxon>
        <taxon>Formicoidea</taxon>
        <taxon>Formicidae</taxon>
        <taxon>Ponerinae</taxon>
        <taxon>Ponerini</taxon>
        <taxon>Dinoponera</taxon>
    </lineage>
</organism>
<proteinExistence type="inferred from homology"/>
<evidence type="ECO:0000256" key="2">
    <source>
        <dbReference type="ARBA" id="ARBA00006338"/>
    </source>
</evidence>
<dbReference type="InterPro" id="IPR022049">
    <property type="entry name" value="FAM69_kinase_dom"/>
</dbReference>
<name>A0A6P3Y0X6_DINQU</name>
<evidence type="ECO:0000313" key="6">
    <source>
        <dbReference type="Proteomes" id="UP000515204"/>
    </source>
</evidence>
<dbReference type="GeneID" id="106749480"/>
<keyword evidence="3" id="KW-0964">Secreted</keyword>